<reference evidence="3 4" key="1">
    <citation type="submission" date="2016-12" db="EMBL/GenBank/DDBJ databases">
        <authorList>
            <person name="Song W.-J."/>
            <person name="Kurnit D.M."/>
        </authorList>
    </citation>
    <scope>NUCLEOTIDE SEQUENCE [LARGE SCALE GENOMIC DNA]</scope>
    <source>
        <strain evidence="3 4">IMCC3135</strain>
    </source>
</reference>
<sequence length="89" mass="9555">MKTDISATQTLQSEQPHPAFRSYSSRLKERLRGRSLLLVAGMVVVGTGMALNWDWLTAMGAAPIILSLAPCALMCTVGICCSKKGTNQT</sequence>
<proteinExistence type="predicted"/>
<evidence type="ECO:0000313" key="4">
    <source>
        <dbReference type="Proteomes" id="UP000250079"/>
    </source>
</evidence>
<keyword evidence="2" id="KW-0472">Membrane</keyword>
<feature type="transmembrane region" description="Helical" evidence="2">
    <location>
        <begin position="35"/>
        <end position="53"/>
    </location>
</feature>
<keyword evidence="4" id="KW-1185">Reference proteome</keyword>
<gene>
    <name evidence="3" type="ORF">IMCC3135_16450</name>
</gene>
<organism evidence="3 4">
    <name type="scientific">Granulosicoccus antarcticus IMCC3135</name>
    <dbReference type="NCBI Taxonomy" id="1192854"/>
    <lineage>
        <taxon>Bacteria</taxon>
        <taxon>Pseudomonadati</taxon>
        <taxon>Pseudomonadota</taxon>
        <taxon>Gammaproteobacteria</taxon>
        <taxon>Chromatiales</taxon>
        <taxon>Granulosicoccaceae</taxon>
        <taxon>Granulosicoccus</taxon>
    </lineage>
</organism>
<keyword evidence="2" id="KW-1133">Transmembrane helix</keyword>
<evidence type="ECO:0000313" key="3">
    <source>
        <dbReference type="EMBL" id="ASJ73372.1"/>
    </source>
</evidence>
<feature type="region of interest" description="Disordered" evidence="1">
    <location>
        <begin position="1"/>
        <end position="21"/>
    </location>
</feature>
<accession>A0A2Z2NPF9</accession>
<dbReference type="EMBL" id="CP018632">
    <property type="protein sequence ID" value="ASJ73372.1"/>
    <property type="molecule type" value="Genomic_DNA"/>
</dbReference>
<evidence type="ECO:0000256" key="2">
    <source>
        <dbReference type="SAM" id="Phobius"/>
    </source>
</evidence>
<keyword evidence="2" id="KW-0812">Transmembrane</keyword>
<feature type="compositionally biased region" description="Polar residues" evidence="1">
    <location>
        <begin position="1"/>
        <end position="15"/>
    </location>
</feature>
<dbReference type="Proteomes" id="UP000250079">
    <property type="component" value="Chromosome"/>
</dbReference>
<dbReference type="KEGG" id="gai:IMCC3135_16450"/>
<protein>
    <submittedName>
        <fullName evidence="3">Uncharacterized protein</fullName>
    </submittedName>
</protein>
<evidence type="ECO:0000256" key="1">
    <source>
        <dbReference type="SAM" id="MobiDB-lite"/>
    </source>
</evidence>
<dbReference type="AlphaFoldDB" id="A0A2Z2NPF9"/>
<name>A0A2Z2NPF9_9GAMM</name>
<feature type="transmembrane region" description="Helical" evidence="2">
    <location>
        <begin position="59"/>
        <end position="81"/>
    </location>
</feature>